<proteinExistence type="predicted"/>
<dbReference type="PANTHER" id="PTHR30093:SF44">
    <property type="entry name" value="TYPE II SECRETION SYSTEM CORE PROTEIN G"/>
    <property type="match status" value="1"/>
</dbReference>
<keyword evidence="8" id="KW-1185">Reference proteome</keyword>
<evidence type="ECO:0000256" key="1">
    <source>
        <dbReference type="ARBA" id="ARBA00004167"/>
    </source>
</evidence>
<feature type="transmembrane region" description="Helical" evidence="6">
    <location>
        <begin position="12"/>
        <end position="33"/>
    </location>
</feature>
<protein>
    <submittedName>
        <fullName evidence="7">Type IV pilin protein</fullName>
    </submittedName>
</protein>
<evidence type="ECO:0000256" key="4">
    <source>
        <dbReference type="ARBA" id="ARBA00022989"/>
    </source>
</evidence>
<evidence type="ECO:0000256" key="2">
    <source>
        <dbReference type="ARBA" id="ARBA00022481"/>
    </source>
</evidence>
<dbReference type="Gene3D" id="3.30.700.10">
    <property type="entry name" value="Glycoprotein, Type 4 Pilin"/>
    <property type="match status" value="1"/>
</dbReference>
<keyword evidence="2" id="KW-0488">Methylation</keyword>
<dbReference type="RefSeq" id="WP_299218316.1">
    <property type="nucleotide sequence ID" value="NZ_JBDGHN010000005.1"/>
</dbReference>
<accession>A0ABU9XA20</accession>
<dbReference type="Proteomes" id="UP001461960">
    <property type="component" value="Unassembled WGS sequence"/>
</dbReference>
<keyword evidence="4 6" id="KW-1133">Transmembrane helix</keyword>
<organism evidence="7 8">
    <name type="scientific">Psychrobacter saeujeotis</name>
    <dbReference type="NCBI Taxonomy" id="3143436"/>
    <lineage>
        <taxon>Bacteria</taxon>
        <taxon>Pseudomonadati</taxon>
        <taxon>Pseudomonadota</taxon>
        <taxon>Gammaproteobacteria</taxon>
        <taxon>Moraxellales</taxon>
        <taxon>Moraxellaceae</taxon>
        <taxon>Psychrobacter</taxon>
    </lineage>
</organism>
<evidence type="ECO:0000313" key="7">
    <source>
        <dbReference type="EMBL" id="MEN2752033.1"/>
    </source>
</evidence>
<dbReference type="Pfam" id="PF16732">
    <property type="entry name" value="ComP_DUS"/>
    <property type="match status" value="1"/>
</dbReference>
<dbReference type="Pfam" id="PF07963">
    <property type="entry name" value="N_methyl"/>
    <property type="match status" value="1"/>
</dbReference>
<comment type="caution">
    <text evidence="7">The sequence shown here is derived from an EMBL/GenBank/DDBJ whole genome shotgun (WGS) entry which is preliminary data.</text>
</comment>
<comment type="subcellular location">
    <subcellularLocation>
        <location evidence="1">Membrane</location>
        <topology evidence="1">Single-pass membrane protein</topology>
    </subcellularLocation>
</comment>
<sequence>MQTQDSNKGFTLIELMIVVAIIGILAAIAFPSYQGYTTKTKRGDMMTEMQNIASEIQSRKLAQGSYNAISSGVNTDLAGDYPKQGNALYTIAITPNPLTAKWRITATPKAGTQMANDGALSLDYQNTKCRATSCGTGDEWN</sequence>
<dbReference type="NCBIfam" id="TIGR02532">
    <property type="entry name" value="IV_pilin_GFxxxE"/>
    <property type="match status" value="1"/>
</dbReference>
<reference evidence="7 8" key="1">
    <citation type="submission" date="2024-05" db="EMBL/GenBank/DDBJ databases">
        <authorList>
            <person name="Kim H.-Y."/>
            <person name="Kim E."/>
            <person name="Cai Y."/>
            <person name="Yang S.-M."/>
            <person name="Lee W."/>
        </authorList>
    </citation>
    <scope>NUCLEOTIDE SEQUENCE [LARGE SCALE GENOMIC DNA]</scope>
    <source>
        <strain evidence="7 8">FBL11</strain>
    </source>
</reference>
<dbReference type="PANTHER" id="PTHR30093">
    <property type="entry name" value="GENERAL SECRETION PATHWAY PROTEIN G"/>
    <property type="match status" value="1"/>
</dbReference>
<evidence type="ECO:0000256" key="5">
    <source>
        <dbReference type="ARBA" id="ARBA00023136"/>
    </source>
</evidence>
<evidence type="ECO:0000313" key="8">
    <source>
        <dbReference type="Proteomes" id="UP001461960"/>
    </source>
</evidence>
<evidence type="ECO:0000256" key="6">
    <source>
        <dbReference type="SAM" id="Phobius"/>
    </source>
</evidence>
<dbReference type="InterPro" id="IPR012902">
    <property type="entry name" value="N_methyl_site"/>
</dbReference>
<name>A0ABU9XA20_9GAMM</name>
<dbReference type="InterPro" id="IPR045584">
    <property type="entry name" value="Pilin-like"/>
</dbReference>
<dbReference type="InterPro" id="IPR031982">
    <property type="entry name" value="PilE-like"/>
</dbReference>
<keyword evidence="3 6" id="KW-0812">Transmembrane</keyword>
<evidence type="ECO:0000256" key="3">
    <source>
        <dbReference type="ARBA" id="ARBA00022692"/>
    </source>
</evidence>
<dbReference type="PROSITE" id="PS00409">
    <property type="entry name" value="PROKAR_NTER_METHYL"/>
    <property type="match status" value="1"/>
</dbReference>
<gene>
    <name evidence="7" type="ORF">AAIR29_10365</name>
</gene>
<dbReference type="EMBL" id="JBDGHN010000005">
    <property type="protein sequence ID" value="MEN2752033.1"/>
    <property type="molecule type" value="Genomic_DNA"/>
</dbReference>
<keyword evidence="5 6" id="KW-0472">Membrane</keyword>
<dbReference type="SUPFAM" id="SSF54523">
    <property type="entry name" value="Pili subunits"/>
    <property type="match status" value="1"/>
</dbReference>